<name>A0A917ETR6_9MICO</name>
<evidence type="ECO:0000313" key="2">
    <source>
        <dbReference type="Proteomes" id="UP000598775"/>
    </source>
</evidence>
<gene>
    <name evidence="1" type="ORF">GCM10011399_02800</name>
</gene>
<comment type="caution">
    <text evidence="1">The sequence shown here is derived from an EMBL/GenBank/DDBJ whole genome shotgun (WGS) entry which is preliminary data.</text>
</comment>
<sequence>MFGSNRRNRAERPATAFSLPDSVGVGALVVVSGSPESGWVGEPTGVVIAPGDNEMAGYPGLAPGGPVSWLIAFDEPAFRTGIDAPFDEGTVASRYVAPLPGAVTDAPADAAD</sequence>
<dbReference type="AlphaFoldDB" id="A0A917ETR6"/>
<keyword evidence="2" id="KW-1185">Reference proteome</keyword>
<proteinExistence type="predicted"/>
<reference evidence="1 2" key="1">
    <citation type="journal article" date="2014" name="Int. J. Syst. Evol. Microbiol.">
        <title>Complete genome sequence of Corynebacterium casei LMG S-19264T (=DSM 44701T), isolated from a smear-ripened cheese.</title>
        <authorList>
            <consortium name="US DOE Joint Genome Institute (JGI-PGF)"/>
            <person name="Walter F."/>
            <person name="Albersmeier A."/>
            <person name="Kalinowski J."/>
            <person name="Ruckert C."/>
        </authorList>
    </citation>
    <scope>NUCLEOTIDE SEQUENCE [LARGE SCALE GENOMIC DNA]</scope>
    <source>
        <strain evidence="1 2">CGMCC 1.12976</strain>
    </source>
</reference>
<evidence type="ECO:0000313" key="1">
    <source>
        <dbReference type="EMBL" id="GGF12294.1"/>
    </source>
</evidence>
<dbReference type="EMBL" id="BMGP01000001">
    <property type="protein sequence ID" value="GGF12294.1"/>
    <property type="molecule type" value="Genomic_DNA"/>
</dbReference>
<protein>
    <submittedName>
        <fullName evidence="1">Uncharacterized protein</fullName>
    </submittedName>
</protein>
<dbReference type="Proteomes" id="UP000598775">
    <property type="component" value="Unassembled WGS sequence"/>
</dbReference>
<dbReference type="RefSeq" id="WP_188672506.1">
    <property type="nucleotide sequence ID" value="NZ_BMGP01000001.1"/>
</dbReference>
<accession>A0A917ETR6</accession>
<organism evidence="1 2">
    <name type="scientific">Subtercola lobariae</name>
    <dbReference type="NCBI Taxonomy" id="1588641"/>
    <lineage>
        <taxon>Bacteria</taxon>
        <taxon>Bacillati</taxon>
        <taxon>Actinomycetota</taxon>
        <taxon>Actinomycetes</taxon>
        <taxon>Micrococcales</taxon>
        <taxon>Microbacteriaceae</taxon>
        <taxon>Subtercola</taxon>
    </lineage>
</organism>